<name>T1G6T0_HELRO</name>
<dbReference type="HOGENOM" id="CLU_021669_0_2_1"/>
<protein>
    <recommendedName>
        <fullName evidence="4">Thymidylate synthase</fullName>
        <ecNumber evidence="3">2.1.1.45</ecNumber>
    </recommendedName>
</protein>
<feature type="active site" evidence="9">
    <location>
        <position position="188"/>
    </location>
</feature>
<dbReference type="RefSeq" id="XP_009027082.1">
    <property type="nucleotide sequence ID" value="XM_009028834.1"/>
</dbReference>
<dbReference type="OMA" id="AYGRFWR"/>
<dbReference type="CTD" id="20216777"/>
<proteinExistence type="inferred from homology"/>
<dbReference type="GeneID" id="20216777"/>
<accession>T1G6T0</accession>
<dbReference type="InterPro" id="IPR036926">
    <property type="entry name" value="Thymidate_synth/dCMP_Mease_sf"/>
</dbReference>
<dbReference type="Gene3D" id="3.30.572.10">
    <property type="entry name" value="Thymidylate synthase/dCMP hydroxymethylase domain"/>
    <property type="match status" value="1"/>
</dbReference>
<dbReference type="STRING" id="6412.T1G6T0"/>
<evidence type="ECO:0000256" key="9">
    <source>
        <dbReference type="PROSITE-ProRule" id="PRU10016"/>
    </source>
</evidence>
<dbReference type="NCBIfam" id="NF002497">
    <property type="entry name" value="PRK01827.1-3"/>
    <property type="match status" value="1"/>
</dbReference>
<dbReference type="UniPathway" id="UPA00575"/>
<dbReference type="EMBL" id="AMQM01007119">
    <property type="status" value="NOT_ANNOTATED_CDS"/>
    <property type="molecule type" value="Genomic_DNA"/>
</dbReference>
<dbReference type="InParanoid" id="T1G6T0"/>
<dbReference type="NCBIfam" id="TIGR03284">
    <property type="entry name" value="thym_sym"/>
    <property type="match status" value="1"/>
</dbReference>
<dbReference type="InterPro" id="IPR020940">
    <property type="entry name" value="Thymidylate_synthase_AS"/>
</dbReference>
<keyword evidence="6" id="KW-0808">Transferase</keyword>
<dbReference type="PROSITE" id="PS00091">
    <property type="entry name" value="THYMIDYLATE_SYNTHASE"/>
    <property type="match status" value="1"/>
</dbReference>
<reference evidence="13" key="1">
    <citation type="submission" date="2012-12" db="EMBL/GenBank/DDBJ databases">
        <authorList>
            <person name="Hellsten U."/>
            <person name="Grimwood J."/>
            <person name="Chapman J.A."/>
            <person name="Shapiro H."/>
            <person name="Aerts A."/>
            <person name="Otillar R.P."/>
            <person name="Terry A.Y."/>
            <person name="Boore J.L."/>
            <person name="Simakov O."/>
            <person name="Marletaz F."/>
            <person name="Cho S.-J."/>
            <person name="Edsinger-Gonzales E."/>
            <person name="Havlak P."/>
            <person name="Kuo D.-H."/>
            <person name="Larsson T."/>
            <person name="Lv J."/>
            <person name="Arendt D."/>
            <person name="Savage R."/>
            <person name="Osoegawa K."/>
            <person name="de Jong P."/>
            <person name="Lindberg D.R."/>
            <person name="Seaver E.C."/>
            <person name="Weisblat D.A."/>
            <person name="Putnam N.H."/>
            <person name="Grigoriev I.V."/>
            <person name="Rokhsar D.S."/>
        </authorList>
    </citation>
    <scope>NUCLEOTIDE SEQUENCE</scope>
</reference>
<keyword evidence="13" id="KW-1185">Reference proteome</keyword>
<dbReference type="AlphaFoldDB" id="T1G6T0"/>
<comment type="similarity">
    <text evidence="2">Belongs to the thymidylate synthase family.</text>
</comment>
<dbReference type="InterPro" id="IPR000398">
    <property type="entry name" value="Thymidylate_synthase"/>
</dbReference>
<reference evidence="11 13" key="2">
    <citation type="journal article" date="2013" name="Nature">
        <title>Insights into bilaterian evolution from three spiralian genomes.</title>
        <authorList>
            <person name="Simakov O."/>
            <person name="Marletaz F."/>
            <person name="Cho S.J."/>
            <person name="Edsinger-Gonzales E."/>
            <person name="Havlak P."/>
            <person name="Hellsten U."/>
            <person name="Kuo D.H."/>
            <person name="Larsson T."/>
            <person name="Lv J."/>
            <person name="Arendt D."/>
            <person name="Savage R."/>
            <person name="Osoegawa K."/>
            <person name="de Jong P."/>
            <person name="Grimwood J."/>
            <person name="Chapman J.A."/>
            <person name="Shapiro H."/>
            <person name="Aerts A."/>
            <person name="Otillar R.P."/>
            <person name="Terry A.Y."/>
            <person name="Boore J.L."/>
            <person name="Grigoriev I.V."/>
            <person name="Lindberg D.R."/>
            <person name="Seaver E.C."/>
            <person name="Weisblat D.A."/>
            <person name="Putnam N.H."/>
            <person name="Rokhsar D.S."/>
        </authorList>
    </citation>
    <scope>NUCLEOTIDE SEQUENCE</scope>
</reference>
<comment type="pathway">
    <text evidence="1">Pyrimidine metabolism; dTTP biosynthesis.</text>
</comment>
<evidence type="ECO:0000313" key="12">
    <source>
        <dbReference type="EnsemblMetazoa" id="HelroP87612"/>
    </source>
</evidence>
<dbReference type="PRINTS" id="PR00108">
    <property type="entry name" value="THYMDSNTHASE"/>
</dbReference>
<sequence length="306" mass="35169">MKNDAGKHKQHLQEPLTSPHEELQYINLVNQIITNGHLKSDRTGTGTRSIFGTQMRFSLRNDTIPLLTTKRVFWKGVVEELLWFIAGSTNALKLADKGVHIWDANGSRTFLDKLGFEDREEGDLGPVYGFQWRHAGARYKNMNADYNNEGIDQLKEVIDRIKSNPDDRRMIVCSWNVADLSSMALPPCHLLFQFYVADGELSCSMYQRSADVGLGVPFNIASYSLLTHMIAHICKLKPGEFIHFMGDTHVYLDHVEPLQEQIYREPREFPKLKINRVVESIDDFKFEDFELVGYKPYPAIKMRMAV</sequence>
<evidence type="ECO:0000256" key="3">
    <source>
        <dbReference type="ARBA" id="ARBA00011947"/>
    </source>
</evidence>
<dbReference type="GO" id="GO:0032259">
    <property type="term" value="P:methylation"/>
    <property type="evidence" value="ECO:0007669"/>
    <property type="project" value="UniProtKB-KW"/>
</dbReference>
<dbReference type="Pfam" id="PF00303">
    <property type="entry name" value="Thymidylat_synt"/>
    <property type="match status" value="1"/>
</dbReference>
<dbReference type="EMBL" id="KB097563">
    <property type="protein sequence ID" value="ESN94829.1"/>
    <property type="molecule type" value="Genomic_DNA"/>
</dbReference>
<evidence type="ECO:0000259" key="10">
    <source>
        <dbReference type="Pfam" id="PF00303"/>
    </source>
</evidence>
<dbReference type="GO" id="GO:0004799">
    <property type="term" value="F:thymidylate synthase activity"/>
    <property type="evidence" value="ECO:0000318"/>
    <property type="project" value="GO_Central"/>
</dbReference>
<dbReference type="FunCoup" id="T1G6T0">
    <property type="interactions" value="1154"/>
</dbReference>
<organism evidence="12 13">
    <name type="scientific">Helobdella robusta</name>
    <name type="common">Californian leech</name>
    <dbReference type="NCBI Taxonomy" id="6412"/>
    <lineage>
        <taxon>Eukaryota</taxon>
        <taxon>Metazoa</taxon>
        <taxon>Spiralia</taxon>
        <taxon>Lophotrochozoa</taxon>
        <taxon>Annelida</taxon>
        <taxon>Clitellata</taxon>
        <taxon>Hirudinea</taxon>
        <taxon>Rhynchobdellida</taxon>
        <taxon>Glossiphoniidae</taxon>
        <taxon>Helobdella</taxon>
    </lineage>
</organism>
<dbReference type="CDD" id="cd00351">
    <property type="entry name" value="TS_Pyrimidine_HMase"/>
    <property type="match status" value="1"/>
</dbReference>
<evidence type="ECO:0000256" key="1">
    <source>
        <dbReference type="ARBA" id="ARBA00004992"/>
    </source>
</evidence>
<dbReference type="GO" id="GO:0006235">
    <property type="term" value="P:dTTP biosynthetic process"/>
    <property type="evidence" value="ECO:0007669"/>
    <property type="project" value="UniProtKB-UniPathway"/>
</dbReference>
<evidence type="ECO:0000256" key="4">
    <source>
        <dbReference type="ARBA" id="ARBA00015931"/>
    </source>
</evidence>
<dbReference type="Proteomes" id="UP000015101">
    <property type="component" value="Unassembled WGS sequence"/>
</dbReference>
<reference evidence="12" key="3">
    <citation type="submission" date="2015-06" db="UniProtKB">
        <authorList>
            <consortium name="EnsemblMetazoa"/>
        </authorList>
    </citation>
    <scope>IDENTIFICATION</scope>
</reference>
<comment type="catalytic activity">
    <reaction evidence="8">
        <text>dUMP + (6R)-5,10-methylene-5,6,7,8-tetrahydrofolate = 7,8-dihydrofolate + dTMP</text>
        <dbReference type="Rhea" id="RHEA:12104"/>
        <dbReference type="ChEBI" id="CHEBI:15636"/>
        <dbReference type="ChEBI" id="CHEBI:57451"/>
        <dbReference type="ChEBI" id="CHEBI:63528"/>
        <dbReference type="ChEBI" id="CHEBI:246422"/>
        <dbReference type="EC" id="2.1.1.45"/>
    </reaction>
</comment>
<dbReference type="GO" id="GO:0006231">
    <property type="term" value="P:dTMP biosynthetic process"/>
    <property type="evidence" value="ECO:0000318"/>
    <property type="project" value="GO_Central"/>
</dbReference>
<dbReference type="EnsemblMetazoa" id="HelroT87612">
    <property type="protein sequence ID" value="HelroP87612"/>
    <property type="gene ID" value="HelroG87612"/>
</dbReference>
<dbReference type="GO" id="GO:0005829">
    <property type="term" value="C:cytosol"/>
    <property type="evidence" value="ECO:0000318"/>
    <property type="project" value="GO_Central"/>
</dbReference>
<keyword evidence="5" id="KW-0489">Methyltransferase</keyword>
<gene>
    <name evidence="12" type="primary">20216777</name>
    <name evidence="11" type="ORF">HELRODRAFT_87612</name>
</gene>
<dbReference type="GO" id="GO:0005739">
    <property type="term" value="C:mitochondrion"/>
    <property type="evidence" value="ECO:0000318"/>
    <property type="project" value="GO_Central"/>
</dbReference>
<evidence type="ECO:0000256" key="2">
    <source>
        <dbReference type="ARBA" id="ARBA00009972"/>
    </source>
</evidence>
<dbReference type="EC" id="2.1.1.45" evidence="3"/>
<dbReference type="KEGG" id="hro:HELRODRAFT_87612"/>
<dbReference type="eggNOG" id="KOG0673">
    <property type="taxonomic scope" value="Eukaryota"/>
</dbReference>
<dbReference type="PANTHER" id="PTHR11548:SF2">
    <property type="entry name" value="THYMIDYLATE SYNTHASE"/>
    <property type="match status" value="1"/>
</dbReference>
<dbReference type="HAMAP" id="MF_00008">
    <property type="entry name" value="Thymidy_synth_bact"/>
    <property type="match status" value="1"/>
</dbReference>
<dbReference type="InterPro" id="IPR023451">
    <property type="entry name" value="Thymidate_synth/dCMP_Mease_dom"/>
</dbReference>
<feature type="domain" description="Thymidylate synthase/dCMP hydroxymethylase" evidence="10">
    <location>
        <begin position="24"/>
        <end position="306"/>
    </location>
</feature>
<evidence type="ECO:0000313" key="11">
    <source>
        <dbReference type="EMBL" id="ESN94829.1"/>
    </source>
</evidence>
<dbReference type="InterPro" id="IPR045097">
    <property type="entry name" value="Thymidate_synth/dCMP_Mease"/>
</dbReference>
<evidence type="ECO:0000256" key="8">
    <source>
        <dbReference type="ARBA" id="ARBA00047344"/>
    </source>
</evidence>
<dbReference type="PANTHER" id="PTHR11548">
    <property type="entry name" value="THYMIDYLATE SYNTHASE 1"/>
    <property type="match status" value="1"/>
</dbReference>
<dbReference type="OrthoDB" id="766at2759"/>
<evidence type="ECO:0000256" key="7">
    <source>
        <dbReference type="ARBA" id="ARBA00022727"/>
    </source>
</evidence>
<dbReference type="FunFam" id="3.30.572.10:FF:000002">
    <property type="entry name" value="Possible thymidylate synthase"/>
    <property type="match status" value="1"/>
</dbReference>
<evidence type="ECO:0000256" key="6">
    <source>
        <dbReference type="ARBA" id="ARBA00022679"/>
    </source>
</evidence>
<evidence type="ECO:0000313" key="13">
    <source>
        <dbReference type="Proteomes" id="UP000015101"/>
    </source>
</evidence>
<evidence type="ECO:0000256" key="5">
    <source>
        <dbReference type="ARBA" id="ARBA00022603"/>
    </source>
</evidence>
<keyword evidence="7" id="KW-0545">Nucleotide biosynthesis</keyword>
<dbReference type="SUPFAM" id="SSF55831">
    <property type="entry name" value="Thymidylate synthase/dCMP hydroxymethylase"/>
    <property type="match status" value="1"/>
</dbReference>